<evidence type="ECO:0000313" key="3">
    <source>
        <dbReference type="EMBL" id="OPC79764.1"/>
    </source>
</evidence>
<keyword evidence="4" id="KW-1185">Reference proteome</keyword>
<dbReference type="InterPro" id="IPR029045">
    <property type="entry name" value="ClpP/crotonase-like_dom_sf"/>
</dbReference>
<dbReference type="Gene3D" id="3.90.226.10">
    <property type="entry name" value="2-enoyl-CoA Hydratase, Chain A, domain 1"/>
    <property type="match status" value="1"/>
</dbReference>
<keyword evidence="1" id="KW-0732">Signal</keyword>
<dbReference type="STRING" id="159449.B4N89_01315"/>
<dbReference type="PANTHER" id="PTHR11261">
    <property type="entry name" value="INTERPHOTORECEPTOR RETINOID-BINDING PROTEIN"/>
    <property type="match status" value="1"/>
</dbReference>
<dbReference type="SMART" id="SM00245">
    <property type="entry name" value="TSPc"/>
    <property type="match status" value="1"/>
</dbReference>
<dbReference type="OrthoDB" id="9758793at2"/>
<dbReference type="Pfam" id="PF03572">
    <property type="entry name" value="Peptidase_S41"/>
    <property type="match status" value="1"/>
</dbReference>
<proteinExistence type="predicted"/>
<evidence type="ECO:0000259" key="2">
    <source>
        <dbReference type="SMART" id="SM00245"/>
    </source>
</evidence>
<protein>
    <submittedName>
        <fullName evidence="3">Protease</fullName>
    </submittedName>
</protein>
<feature type="chain" id="PRO_5013114836" evidence="1">
    <location>
        <begin position="27"/>
        <end position="474"/>
    </location>
</feature>
<dbReference type="Proteomes" id="UP000190037">
    <property type="component" value="Unassembled WGS sequence"/>
</dbReference>
<comment type="caution">
    <text evidence="3">The sequence shown here is derived from an EMBL/GenBank/DDBJ whole genome shotgun (WGS) entry which is preliminary data.</text>
</comment>
<reference evidence="3 4" key="1">
    <citation type="submission" date="2017-03" db="EMBL/GenBank/DDBJ databases">
        <title>Draft genome sequence of Streptomyces scabrisporus NF3, endophyte isolated from Amphipterygium adstringens.</title>
        <authorList>
            <person name="Vazquez M."/>
            <person name="Ceapa C.D."/>
            <person name="Rodriguez Luna D."/>
            <person name="Sanchez Esquivel S."/>
        </authorList>
    </citation>
    <scope>NUCLEOTIDE SEQUENCE [LARGE SCALE GENOMIC DNA]</scope>
    <source>
        <strain evidence="3 4">NF3</strain>
    </source>
</reference>
<feature type="domain" description="Tail specific protease" evidence="2">
    <location>
        <begin position="220"/>
        <end position="447"/>
    </location>
</feature>
<dbReference type="CDD" id="cd07563">
    <property type="entry name" value="Peptidase_S41_IRBP"/>
    <property type="match status" value="1"/>
</dbReference>
<dbReference type="GO" id="GO:0008236">
    <property type="term" value="F:serine-type peptidase activity"/>
    <property type="evidence" value="ECO:0007669"/>
    <property type="project" value="InterPro"/>
</dbReference>
<dbReference type="InterPro" id="IPR005151">
    <property type="entry name" value="Tail-specific_protease"/>
</dbReference>
<gene>
    <name evidence="3" type="ORF">B4N89_01315</name>
</gene>
<feature type="signal peptide" evidence="1">
    <location>
        <begin position="1"/>
        <end position="26"/>
    </location>
</feature>
<dbReference type="RefSeq" id="WP_078974032.1">
    <property type="nucleotide sequence ID" value="NZ_MWQN01000001.1"/>
</dbReference>
<dbReference type="SUPFAM" id="SSF52096">
    <property type="entry name" value="ClpP/crotonase"/>
    <property type="match status" value="1"/>
</dbReference>
<organism evidence="3 4">
    <name type="scientific">Embleya scabrispora</name>
    <dbReference type="NCBI Taxonomy" id="159449"/>
    <lineage>
        <taxon>Bacteria</taxon>
        <taxon>Bacillati</taxon>
        <taxon>Actinomycetota</taxon>
        <taxon>Actinomycetes</taxon>
        <taxon>Kitasatosporales</taxon>
        <taxon>Streptomycetaceae</taxon>
        <taxon>Embleya</taxon>
    </lineage>
</organism>
<evidence type="ECO:0000256" key="1">
    <source>
        <dbReference type="SAM" id="SignalP"/>
    </source>
</evidence>
<keyword evidence="3" id="KW-0645">Protease</keyword>
<sequence>MTKLFGTCATVAAATLLATTTGIASATADTAPRERPSPRQDGVWQVDGYGTVLTIENGTLQQYDTTAISCLEGSTATRATVDGDTIGYRADNSRVLAVRVNPNRRQATLQFTDAPDHRNLRRVAALPAACSRPLPGDPRTTFDVFWQTFAENYPFFAAKGVDWRSVGDRYRPRVGPNTTDDELFAIFREMLDPLDDAHLYLSGGPNRFFAEARPGTTAPTPELDARIKAYIQERDLGADHPLTEYGQGRVSYTDLPGGRGYLRVSGFLGYVEDPKGGYAVNAAELDRALDSILTTERVRRLRGLIVDLRVNGGGADNLGLNLAARLTDRPYFAYAKQARNDPLDPTRFTRAQPIRVRPAPGVPHYTGPLAVLTGGSTVSAGETFTQSLMNRPGRTVRIGEATQGVFSDVLDRALPNGWQFGLPNEVFRTRDGHTFDGTGIPPHITEPVFTDEEFAQHKDSAFDRAVAELHARTS</sequence>
<dbReference type="AlphaFoldDB" id="A0A1T3NSM6"/>
<dbReference type="PANTHER" id="PTHR11261:SF3">
    <property type="entry name" value="RETINOL-BINDING PROTEIN 3"/>
    <property type="match status" value="1"/>
</dbReference>
<accession>A0A1T3NSM6</accession>
<dbReference type="EMBL" id="MWQN01000001">
    <property type="protein sequence ID" value="OPC79764.1"/>
    <property type="molecule type" value="Genomic_DNA"/>
</dbReference>
<name>A0A1T3NSM6_9ACTN</name>
<dbReference type="Gene3D" id="3.30.750.44">
    <property type="match status" value="1"/>
</dbReference>
<dbReference type="InterPro" id="IPR028204">
    <property type="entry name" value="Tricorn_C1"/>
</dbReference>
<keyword evidence="3" id="KW-0378">Hydrolase</keyword>
<evidence type="ECO:0000313" key="4">
    <source>
        <dbReference type="Proteomes" id="UP000190037"/>
    </source>
</evidence>
<dbReference type="Pfam" id="PF14684">
    <property type="entry name" value="Tricorn_C1"/>
    <property type="match status" value="1"/>
</dbReference>
<dbReference type="GO" id="GO:0006508">
    <property type="term" value="P:proteolysis"/>
    <property type="evidence" value="ECO:0007669"/>
    <property type="project" value="UniProtKB-KW"/>
</dbReference>